<keyword evidence="2" id="KW-0472">Membrane</keyword>
<name>A0A9E7DD60_9ACTO</name>
<dbReference type="EMBL" id="CP097095">
    <property type="protein sequence ID" value="UQF79860.1"/>
    <property type="molecule type" value="Genomic_DNA"/>
</dbReference>
<dbReference type="KEGG" id="agh:M3I41_00835"/>
<feature type="compositionally biased region" description="Polar residues" evidence="1">
    <location>
        <begin position="12"/>
        <end position="23"/>
    </location>
</feature>
<evidence type="ECO:0000256" key="2">
    <source>
        <dbReference type="SAM" id="Phobius"/>
    </source>
</evidence>
<feature type="region of interest" description="Disordered" evidence="1">
    <location>
        <begin position="1"/>
        <end position="23"/>
    </location>
</feature>
<keyword evidence="2" id="KW-0812">Transmembrane</keyword>
<feature type="region of interest" description="Disordered" evidence="1">
    <location>
        <begin position="690"/>
        <end position="729"/>
    </location>
</feature>
<protein>
    <submittedName>
        <fullName evidence="3">Choice-of-anchor M domain-containing protein</fullName>
    </submittedName>
</protein>
<evidence type="ECO:0000256" key="1">
    <source>
        <dbReference type="SAM" id="MobiDB-lite"/>
    </source>
</evidence>
<dbReference type="NCBIfam" id="NF038134">
    <property type="entry name" value="choice_anch_M"/>
    <property type="match status" value="1"/>
</dbReference>
<dbReference type="AlphaFoldDB" id="A0A9E7DD60"/>
<evidence type="ECO:0000313" key="4">
    <source>
        <dbReference type="Proteomes" id="UP000830236"/>
    </source>
</evidence>
<accession>A0A9E7DD60</accession>
<feature type="compositionally biased region" description="Low complexity" evidence="1">
    <location>
        <begin position="418"/>
        <end position="450"/>
    </location>
</feature>
<keyword evidence="2" id="KW-1133">Transmembrane helix</keyword>
<gene>
    <name evidence="3" type="ORF">M3I41_00835</name>
</gene>
<feature type="compositionally biased region" description="Low complexity" evidence="1">
    <location>
        <begin position="333"/>
        <end position="398"/>
    </location>
</feature>
<feature type="region of interest" description="Disordered" evidence="1">
    <location>
        <begin position="315"/>
        <end position="450"/>
    </location>
</feature>
<evidence type="ECO:0000313" key="3">
    <source>
        <dbReference type="EMBL" id="UQF79860.1"/>
    </source>
</evidence>
<dbReference type="InterPro" id="IPR022435">
    <property type="entry name" value="Surface-anchored_actinobac"/>
</dbReference>
<organism evidence="3 4">
    <name type="scientific">Actinomyces graevenitzii</name>
    <dbReference type="NCBI Taxonomy" id="55565"/>
    <lineage>
        <taxon>Bacteria</taxon>
        <taxon>Bacillati</taxon>
        <taxon>Actinomycetota</taxon>
        <taxon>Actinomycetes</taxon>
        <taxon>Actinomycetales</taxon>
        <taxon>Actinomycetaceae</taxon>
        <taxon>Actinomyces</taxon>
    </lineage>
</organism>
<proteinExistence type="predicted"/>
<sequence>MFAWLQAAGPSSVPTQGATNSSPSVMRVAAGRGRFSDSTPQRLNDPWLRRMAALTTVALCGFMTPLAGASVTSSASGPAGAAHAAQVSGTAAQGAAAHSSVSRPAASLASNDGQSKPVNLEGGDLSIFDAVATANGEVDLQLKDGATGTSHNPAQTTLKIPASTWQNISDDYPGSPGGYFVSQGVQANSPLQPASAAPKGRLGWDTSQLAQAGFSAAHFEVSYSGPEGASVSLFGLDDNGQLASSLLVDGNYELNPLGSEIAPQQLAAAYPNWVFSAAGVYQLQVRVLAQRNDGTVIASPVRSYRVEVGDVAAQATPTPAPTEQNPDTQKPGAQPTAAPSAVPSAAPSAVPQPVVTPSAQPSTAPSAQPGVSAAPSAPANPVANPKPVTSTPATSPSPRSAIGGEVKAKPSAANPAGKQLLASSRSAKSAQAPRAAAQGRSASQARAAVGQSRSAVTTRAGAQSFVSQARPAQSFVAQARSVSQGAAAQTSAQKAKAQSAAAVKENPASSAVSATATLTFVVGPDANGNANEGHFDLGPRIVDGKLKLQVKDDRSQPASWVDPATLTFSLGDKATLKAPDALNFVATPGQDVWMISSSQSAGVPWLGMNSQAEEIVSKTSGEVTFTLVSVEGPGKVSVFTSGGLGGGVGEHLLQEEGSSYTLPANTHAHQNWVFTAPGTYKLTISAQVTPKQGEQISGEDGGSGDGAAASSGAGSSEGGSASGAAGSAASGSAKAGQAAGASGGKSLAKTGAVSGALNVAGGLMLLAVAVLVARRRMAWA</sequence>
<feature type="transmembrane region" description="Helical" evidence="2">
    <location>
        <begin position="755"/>
        <end position="773"/>
    </location>
</feature>
<reference evidence="3" key="1">
    <citation type="submission" date="2022-05" db="EMBL/GenBank/DDBJ databases">
        <title>Using nanopore sequencing to obtain complete genomes from saliva samples.</title>
        <authorList>
            <person name="Baker J.L."/>
        </authorList>
    </citation>
    <scope>NUCLEOTIDE SEQUENCE</scope>
    <source>
        <strain evidence="3">JCVI-JB-Ag32</strain>
    </source>
</reference>
<dbReference type="NCBIfam" id="TIGR03769">
    <property type="entry name" value="P_ac_wall_RPT"/>
    <property type="match status" value="2"/>
</dbReference>
<dbReference type="Proteomes" id="UP000830236">
    <property type="component" value="Chromosome"/>
</dbReference>